<dbReference type="GO" id="GO:0003989">
    <property type="term" value="F:acetyl-CoA carboxylase activity"/>
    <property type="evidence" value="ECO:0007669"/>
    <property type="project" value="InterPro"/>
</dbReference>
<evidence type="ECO:0000313" key="3">
    <source>
        <dbReference type="Proteomes" id="UP000315628"/>
    </source>
</evidence>
<reference evidence="2 3" key="1">
    <citation type="submission" date="2019-06" db="EMBL/GenBank/DDBJ databases">
        <title>Sequencing the genomes of 1000 actinobacteria strains.</title>
        <authorList>
            <person name="Klenk H.-P."/>
        </authorList>
    </citation>
    <scope>NUCLEOTIDE SEQUENCE [LARGE SCALE GENOMIC DNA]</scope>
    <source>
        <strain evidence="2 3">DSM 18935</strain>
    </source>
</reference>
<organism evidence="2 3">
    <name type="scientific">Marihabitans asiaticum</name>
    <dbReference type="NCBI Taxonomy" id="415218"/>
    <lineage>
        <taxon>Bacteria</taxon>
        <taxon>Bacillati</taxon>
        <taxon>Actinomycetota</taxon>
        <taxon>Actinomycetes</taxon>
        <taxon>Micrococcales</taxon>
        <taxon>Intrasporangiaceae</taxon>
        <taxon>Marihabitans</taxon>
    </lineage>
</organism>
<dbReference type="EMBL" id="VIUW01000002">
    <property type="protein sequence ID" value="TWD15459.1"/>
    <property type="molecule type" value="Genomic_DNA"/>
</dbReference>
<comment type="caution">
    <text evidence="2">The sequence shown here is derived from an EMBL/GenBank/DDBJ whole genome shotgun (WGS) entry which is preliminary data.</text>
</comment>
<accession>A0A560WCP8</accession>
<dbReference type="RefSeq" id="WP_144856177.1">
    <property type="nucleotide sequence ID" value="NZ_BAAAYT010000007.1"/>
</dbReference>
<feature type="region of interest" description="Disordered" evidence="1">
    <location>
        <begin position="46"/>
        <end position="85"/>
    </location>
</feature>
<feature type="region of interest" description="Disordered" evidence="1">
    <location>
        <begin position="1"/>
        <end position="25"/>
    </location>
</feature>
<evidence type="ECO:0000313" key="2">
    <source>
        <dbReference type="EMBL" id="TWD15459.1"/>
    </source>
</evidence>
<evidence type="ECO:0000256" key="1">
    <source>
        <dbReference type="SAM" id="MobiDB-lite"/>
    </source>
</evidence>
<dbReference type="OrthoDB" id="4300992at2"/>
<dbReference type="Pfam" id="PF13822">
    <property type="entry name" value="ACC_epsilon"/>
    <property type="match status" value="1"/>
</dbReference>
<dbReference type="AlphaFoldDB" id="A0A560WCP8"/>
<gene>
    <name evidence="2" type="ORF">FB557_0969</name>
</gene>
<dbReference type="InterPro" id="IPR032716">
    <property type="entry name" value="ACC_epsilon"/>
</dbReference>
<dbReference type="Proteomes" id="UP000315628">
    <property type="component" value="Unassembled WGS sequence"/>
</dbReference>
<dbReference type="GO" id="GO:0004658">
    <property type="term" value="F:propionyl-CoA carboxylase activity"/>
    <property type="evidence" value="ECO:0007669"/>
    <property type="project" value="InterPro"/>
</dbReference>
<keyword evidence="3" id="KW-1185">Reference proteome</keyword>
<proteinExistence type="predicted"/>
<sequence length="85" mass="8653">MAETPAPESDADEQAGGDQPSPPVIRVLGEATPEQVAALVAVLSGGGEASEEAAAPPSPWSDPARRLRPAHHPSPGGWRTSGLPR</sequence>
<name>A0A560WCP8_9MICO</name>
<protein>
    <submittedName>
        <fullName evidence="2">Acyl-CoA carboxylase epsilon subunit-like protein</fullName>
    </submittedName>
</protein>